<dbReference type="EMBL" id="BEGY01000088">
    <property type="protein sequence ID" value="GAX82929.1"/>
    <property type="molecule type" value="Genomic_DNA"/>
</dbReference>
<sequence length="263" mass="29725">MPRLPKGLAFSKVLSPVVNPPYAQGTYQTILEDTVLTSYWNLGNASYHGLNYPNILIENFPDSPAFYLNWMLDPEYYLYEGCQCTQGTMMVTHEYHGLTVPQCVEISRNSLSWWNQMPWIFIIVALVAAAVLVGLAWYFLLRRASRPQILQDLIDMRRRIKGPSTAGTVSFVVTDIESFTGLMKEYPDLAMSALIIHNNLIQKVSVQTSYLRACLKGTGLFSLRDDFSLPKTEKLVLSSTQIQHSLLNEAGVIFYTNPILTSK</sequence>
<feature type="transmembrane region" description="Helical" evidence="1">
    <location>
        <begin position="119"/>
        <end position="141"/>
    </location>
</feature>
<organism evidence="2 3">
    <name type="scientific">Chlamydomonas eustigma</name>
    <dbReference type="NCBI Taxonomy" id="1157962"/>
    <lineage>
        <taxon>Eukaryota</taxon>
        <taxon>Viridiplantae</taxon>
        <taxon>Chlorophyta</taxon>
        <taxon>core chlorophytes</taxon>
        <taxon>Chlorophyceae</taxon>
        <taxon>CS clade</taxon>
        <taxon>Chlamydomonadales</taxon>
        <taxon>Chlamydomonadaceae</taxon>
        <taxon>Chlamydomonas</taxon>
    </lineage>
</organism>
<evidence type="ECO:0008006" key="4">
    <source>
        <dbReference type="Google" id="ProtNLM"/>
    </source>
</evidence>
<proteinExistence type="predicted"/>
<protein>
    <recommendedName>
        <fullName evidence="4">Guanylate cyclase domain-containing protein</fullName>
    </recommendedName>
</protein>
<dbReference type="AlphaFoldDB" id="A0A250XJ35"/>
<evidence type="ECO:0000313" key="2">
    <source>
        <dbReference type="EMBL" id="GAX82929.1"/>
    </source>
</evidence>
<reference evidence="2 3" key="1">
    <citation type="submission" date="2017-08" db="EMBL/GenBank/DDBJ databases">
        <title>Acidophilic green algal genome provides insights into adaptation to an acidic environment.</title>
        <authorList>
            <person name="Hirooka S."/>
            <person name="Hirose Y."/>
            <person name="Kanesaki Y."/>
            <person name="Higuchi S."/>
            <person name="Fujiwara T."/>
            <person name="Onuma R."/>
            <person name="Era A."/>
            <person name="Ohbayashi R."/>
            <person name="Uzuka A."/>
            <person name="Nozaki H."/>
            <person name="Yoshikawa H."/>
            <person name="Miyagishima S.Y."/>
        </authorList>
    </citation>
    <scope>NUCLEOTIDE SEQUENCE [LARGE SCALE GENOMIC DNA]</scope>
    <source>
        <strain evidence="2 3">NIES-2499</strain>
    </source>
</reference>
<gene>
    <name evidence="2" type="ORF">CEUSTIGMA_g10356.t1</name>
</gene>
<dbReference type="Proteomes" id="UP000232323">
    <property type="component" value="Unassembled WGS sequence"/>
</dbReference>
<evidence type="ECO:0000313" key="3">
    <source>
        <dbReference type="Proteomes" id="UP000232323"/>
    </source>
</evidence>
<accession>A0A250XJ35</accession>
<keyword evidence="3" id="KW-1185">Reference proteome</keyword>
<evidence type="ECO:0000256" key="1">
    <source>
        <dbReference type="SAM" id="Phobius"/>
    </source>
</evidence>
<keyword evidence="1" id="KW-0812">Transmembrane</keyword>
<name>A0A250XJ35_9CHLO</name>
<keyword evidence="1" id="KW-0472">Membrane</keyword>
<comment type="caution">
    <text evidence="2">The sequence shown here is derived from an EMBL/GenBank/DDBJ whole genome shotgun (WGS) entry which is preliminary data.</text>
</comment>
<keyword evidence="1" id="KW-1133">Transmembrane helix</keyword>